<sequence length="71" mass="7870">MPKVEVSCAISNCSFYGQGNVCTAEKIMVELDNHARYDTEMSAELGEKNHIDTAGHSAETCCKTFKPKRRS</sequence>
<evidence type="ECO:0000313" key="3">
    <source>
        <dbReference type="Proteomes" id="UP000501868"/>
    </source>
</evidence>
<protein>
    <submittedName>
        <fullName evidence="2">DUF1540 domain-containing protein</fullName>
    </submittedName>
</protein>
<proteinExistence type="predicted"/>
<dbReference type="Proteomes" id="UP000501868">
    <property type="component" value="Chromosome"/>
</dbReference>
<reference evidence="2 3" key="2">
    <citation type="submission" date="2020-04" db="EMBL/GenBank/DDBJ databases">
        <authorList>
            <person name="Fomenkov A."/>
            <person name="Anton B.P."/>
            <person name="Roberts R.J."/>
        </authorList>
    </citation>
    <scope>NUCLEOTIDE SEQUENCE [LARGE SCALE GENOMIC DNA]</scope>
    <source>
        <strain evidence="2 3">S2</strain>
    </source>
</reference>
<gene>
    <name evidence="2" type="ORF">HFZ78_22495</name>
</gene>
<dbReference type="EMBL" id="CP051128">
    <property type="protein sequence ID" value="QIZ09136.1"/>
    <property type="molecule type" value="Genomic_DNA"/>
</dbReference>
<evidence type="ECO:0000259" key="1">
    <source>
        <dbReference type="Pfam" id="PF07561"/>
    </source>
</evidence>
<reference evidence="2 3" key="1">
    <citation type="submission" date="2020-04" db="EMBL/GenBank/DDBJ databases">
        <title>Genome-Wide Identification of 5-Methylcytosine Sites in Bacterial Genomes By High-Throughput Sequencing of MspJI Restriction Fragments.</title>
        <authorList>
            <person name="Wu V."/>
        </authorList>
    </citation>
    <scope>NUCLEOTIDE SEQUENCE [LARGE SCALE GENOMIC DNA]</scope>
    <source>
        <strain evidence="2 3">S2</strain>
    </source>
</reference>
<evidence type="ECO:0000313" key="2">
    <source>
        <dbReference type="EMBL" id="QIZ09136.1"/>
    </source>
</evidence>
<organism evidence="2 3">
    <name type="scientific">Priestia megaterium</name>
    <name type="common">Bacillus megaterium</name>
    <dbReference type="NCBI Taxonomy" id="1404"/>
    <lineage>
        <taxon>Bacteria</taxon>
        <taxon>Bacillati</taxon>
        <taxon>Bacillota</taxon>
        <taxon>Bacilli</taxon>
        <taxon>Bacillales</taxon>
        <taxon>Bacillaceae</taxon>
        <taxon>Priestia</taxon>
    </lineage>
</organism>
<accession>A0A6H1P6D8</accession>
<dbReference type="InterPro" id="IPR011437">
    <property type="entry name" value="DUF1540"/>
</dbReference>
<dbReference type="AlphaFoldDB" id="A0A6H1P6D8"/>
<name>A0A6H1P6D8_PRIMG</name>
<feature type="domain" description="DUF1540" evidence="1">
    <location>
        <begin position="6"/>
        <end position="65"/>
    </location>
</feature>
<dbReference type="Pfam" id="PF07561">
    <property type="entry name" value="DUF1540"/>
    <property type="match status" value="1"/>
</dbReference>